<sequence length="237" mass="26243">MENVNRAARLHALVEELRRQGDRGTTCSRLSEEFGVTTRTIKRDIETLMMSGAAIEARSGPGGGYRLVGRATLPPVNFTVPQAVSIALALTAMGDAPFAPDGRAALAKLLDVMDEESRRKVAELGGRVWIRGEGGALTDSRANRQAVEQGLEQSRVVSLHYVDGDGAETVRAVEPHILAQDRGQWFLIGWCRERDAVRWFRLDRMRRATLTNDHFTPRDSTVFGQPPEDARPVSPRR</sequence>
<dbReference type="InterPro" id="IPR026881">
    <property type="entry name" value="WYL_dom"/>
</dbReference>
<dbReference type="SUPFAM" id="SSF46785">
    <property type="entry name" value="Winged helix' DNA-binding domain"/>
    <property type="match status" value="1"/>
</dbReference>
<reference evidence="4 5" key="1">
    <citation type="submission" date="2017-07" db="EMBL/GenBank/DDBJ databases">
        <title>Draft sequence of Rhodococcus enclensis 23b-28.</title>
        <authorList>
            <person name="Besaury L."/>
            <person name="Sancelme M."/>
            <person name="Amato P."/>
            <person name="Lallement A."/>
            <person name="Delort A.-M."/>
        </authorList>
    </citation>
    <scope>NUCLEOTIDE SEQUENCE [LARGE SCALE GENOMIC DNA]</scope>
    <source>
        <strain evidence="4 5">23b-28</strain>
    </source>
</reference>
<dbReference type="Pfam" id="PF13280">
    <property type="entry name" value="WYL"/>
    <property type="match status" value="1"/>
</dbReference>
<dbReference type="Proteomes" id="UP000230886">
    <property type="component" value="Unassembled WGS sequence"/>
</dbReference>
<dbReference type="Pfam" id="PF08279">
    <property type="entry name" value="HTH_11"/>
    <property type="match status" value="1"/>
</dbReference>
<dbReference type="PANTHER" id="PTHR34580:SF1">
    <property type="entry name" value="PROTEIN PAFC"/>
    <property type="match status" value="1"/>
</dbReference>
<dbReference type="InterPro" id="IPR036390">
    <property type="entry name" value="WH_DNA-bd_sf"/>
</dbReference>
<dbReference type="EMBL" id="NOVD01000024">
    <property type="protein sequence ID" value="PCK24794.1"/>
    <property type="molecule type" value="Genomic_DNA"/>
</dbReference>
<evidence type="ECO:0000313" key="5">
    <source>
        <dbReference type="Proteomes" id="UP000230886"/>
    </source>
</evidence>
<feature type="region of interest" description="Disordered" evidence="1">
    <location>
        <begin position="214"/>
        <end position="237"/>
    </location>
</feature>
<evidence type="ECO:0000259" key="2">
    <source>
        <dbReference type="Pfam" id="PF08279"/>
    </source>
</evidence>
<evidence type="ECO:0000313" key="4">
    <source>
        <dbReference type="EMBL" id="PCK24794.1"/>
    </source>
</evidence>
<organism evidence="4 5">
    <name type="scientific">Rhodococcus qingshengii</name>
    <dbReference type="NCBI Taxonomy" id="334542"/>
    <lineage>
        <taxon>Bacteria</taxon>
        <taxon>Bacillati</taxon>
        <taxon>Actinomycetota</taxon>
        <taxon>Actinomycetes</taxon>
        <taxon>Mycobacteriales</taxon>
        <taxon>Nocardiaceae</taxon>
        <taxon>Rhodococcus</taxon>
        <taxon>Rhodococcus erythropolis group</taxon>
    </lineage>
</organism>
<dbReference type="Gene3D" id="1.10.10.10">
    <property type="entry name" value="Winged helix-like DNA-binding domain superfamily/Winged helix DNA-binding domain"/>
    <property type="match status" value="1"/>
</dbReference>
<dbReference type="AlphaFoldDB" id="A0A2A5J5C4"/>
<dbReference type="InterPro" id="IPR036388">
    <property type="entry name" value="WH-like_DNA-bd_sf"/>
</dbReference>
<feature type="compositionally biased region" description="Polar residues" evidence="1">
    <location>
        <begin position="214"/>
        <end position="223"/>
    </location>
</feature>
<feature type="domain" description="Helix-turn-helix type 11" evidence="2">
    <location>
        <begin position="9"/>
        <end position="66"/>
    </location>
</feature>
<evidence type="ECO:0000256" key="1">
    <source>
        <dbReference type="SAM" id="MobiDB-lite"/>
    </source>
</evidence>
<gene>
    <name evidence="4" type="ORF">CHR55_24175</name>
</gene>
<protein>
    <submittedName>
        <fullName evidence="4">Transcriptional regulator</fullName>
    </submittedName>
</protein>
<comment type="caution">
    <text evidence="4">The sequence shown here is derived from an EMBL/GenBank/DDBJ whole genome shotgun (WGS) entry which is preliminary data.</text>
</comment>
<dbReference type="InterPro" id="IPR051534">
    <property type="entry name" value="CBASS_pafABC_assoc_protein"/>
</dbReference>
<proteinExistence type="predicted"/>
<dbReference type="InterPro" id="IPR013196">
    <property type="entry name" value="HTH_11"/>
</dbReference>
<dbReference type="PANTHER" id="PTHR34580">
    <property type="match status" value="1"/>
</dbReference>
<feature type="domain" description="WYL" evidence="3">
    <location>
        <begin position="145"/>
        <end position="209"/>
    </location>
</feature>
<evidence type="ECO:0000259" key="3">
    <source>
        <dbReference type="Pfam" id="PF13280"/>
    </source>
</evidence>
<name>A0A2A5J5C4_RHOSG</name>
<accession>A0A2A5J5C4</accession>
<dbReference type="PROSITE" id="PS52050">
    <property type="entry name" value="WYL"/>
    <property type="match status" value="1"/>
</dbReference>